<dbReference type="InterPro" id="IPR025072">
    <property type="entry name" value="Fur_reg_FbpA"/>
</dbReference>
<protein>
    <recommendedName>
        <fullName evidence="4">Fur-regulated basic protein FbpA</fullName>
    </recommendedName>
</protein>
<dbReference type="EMBL" id="MQMG01000038">
    <property type="protein sequence ID" value="OKO91447.1"/>
    <property type="molecule type" value="Genomic_DNA"/>
</dbReference>
<accession>A0A1Q5STV8</accession>
<reference evidence="3" key="2">
    <citation type="submission" date="2017-01" db="EMBL/GenBank/DDBJ databases">
        <title>Genome sequencing and annotation of Geobacillus sp. 1017, a Hydrocarbon-Oxidizing Thermophilic Bacterium Isolated from a Heavy Oil Reservoir (China).</title>
        <authorList>
            <person name="Kadnikov V.V."/>
            <person name="Mardanov A.V."/>
            <person name="Poltaraus A.B."/>
            <person name="Sokolova D.S."/>
            <person name="Semenova E.M."/>
            <person name="Ravin N.V."/>
            <person name="Tourova T.P."/>
            <person name="Nazina T.N."/>
        </authorList>
    </citation>
    <scope>NUCLEOTIDE SEQUENCE [LARGE SCALE GENOMIC DNA]</scope>
    <source>
        <strain evidence="3">1017</strain>
    </source>
</reference>
<comment type="caution">
    <text evidence="2">The sequence shown here is derived from an EMBL/GenBank/DDBJ whole genome shotgun (WGS) entry which is preliminary data.</text>
</comment>
<sequence length="62" mass="7048">MLLKYALIQHLRRKGIFSASDGRALSKLTTEEIQREYERVRGDQSHGLVQGDRTATGDHHSL</sequence>
<proteinExistence type="predicted"/>
<dbReference type="Pfam" id="PF13076">
    <property type="entry name" value="Fur_reg_FbpA"/>
    <property type="match status" value="1"/>
</dbReference>
<evidence type="ECO:0000313" key="2">
    <source>
        <dbReference type="EMBL" id="OKO91447.1"/>
    </source>
</evidence>
<dbReference type="AlphaFoldDB" id="A0A1Q5STV8"/>
<dbReference type="RefSeq" id="WP_074044209.1">
    <property type="nucleotide sequence ID" value="NZ_MQMG01000038.1"/>
</dbReference>
<gene>
    <name evidence="2" type="ORF">BRO54_2724</name>
</gene>
<evidence type="ECO:0008006" key="4">
    <source>
        <dbReference type="Google" id="ProtNLM"/>
    </source>
</evidence>
<evidence type="ECO:0000256" key="1">
    <source>
        <dbReference type="SAM" id="MobiDB-lite"/>
    </source>
</evidence>
<reference evidence="2 3" key="1">
    <citation type="submission" date="2016-11" db="EMBL/GenBank/DDBJ databases">
        <authorList>
            <person name="Kadnikov V."/>
            <person name="Nazina T."/>
        </authorList>
    </citation>
    <scope>NUCLEOTIDE SEQUENCE [LARGE SCALE GENOMIC DNA]</scope>
    <source>
        <strain evidence="2 3">1017</strain>
    </source>
</reference>
<feature type="region of interest" description="Disordered" evidence="1">
    <location>
        <begin position="40"/>
        <end position="62"/>
    </location>
</feature>
<organism evidence="2 3">
    <name type="scientific">Geobacillus proteiniphilus</name>
    <dbReference type="NCBI Taxonomy" id="860353"/>
    <lineage>
        <taxon>Bacteria</taxon>
        <taxon>Bacillati</taxon>
        <taxon>Bacillota</taxon>
        <taxon>Bacilli</taxon>
        <taxon>Bacillales</taxon>
        <taxon>Anoxybacillaceae</taxon>
        <taxon>Geobacillus</taxon>
    </lineage>
</organism>
<dbReference type="Proteomes" id="UP000186030">
    <property type="component" value="Unassembled WGS sequence"/>
</dbReference>
<name>A0A1Q5STV8_9BACL</name>
<evidence type="ECO:0000313" key="3">
    <source>
        <dbReference type="Proteomes" id="UP000186030"/>
    </source>
</evidence>